<protein>
    <recommendedName>
        <fullName evidence="1">Rhamnogalacturonase A/B/Epimerase-like pectate lyase domain-containing protein</fullName>
    </recommendedName>
</protein>
<feature type="domain" description="Rhamnogalacturonase A/B/Epimerase-like pectate lyase" evidence="1">
    <location>
        <begin position="37"/>
        <end position="228"/>
    </location>
</feature>
<dbReference type="SUPFAM" id="SSF51126">
    <property type="entry name" value="Pectin lyase-like"/>
    <property type="match status" value="1"/>
</dbReference>
<dbReference type="Pfam" id="PF12708">
    <property type="entry name" value="Pect-lyase_RHGA_epim"/>
    <property type="match status" value="1"/>
</dbReference>
<reference evidence="2 3" key="1">
    <citation type="submission" date="2020-10" db="EMBL/GenBank/DDBJ databases">
        <title>Phylogeny of dyella-like bacteria.</title>
        <authorList>
            <person name="Fu J."/>
        </authorList>
    </citation>
    <scope>NUCLEOTIDE SEQUENCE [LARGE SCALE GENOMIC DNA]</scope>
    <source>
        <strain evidence="2 3">DHOB07</strain>
    </source>
</reference>
<evidence type="ECO:0000313" key="3">
    <source>
        <dbReference type="Proteomes" id="UP001620405"/>
    </source>
</evidence>
<dbReference type="RefSeq" id="WP_284400973.1">
    <property type="nucleotide sequence ID" value="NZ_BSNQ01000009.1"/>
</dbReference>
<keyword evidence="3" id="KW-1185">Reference proteome</keyword>
<dbReference type="Gene3D" id="2.160.20.10">
    <property type="entry name" value="Single-stranded right-handed beta-helix, Pectin lyase-like"/>
    <property type="match status" value="1"/>
</dbReference>
<dbReference type="InterPro" id="IPR012334">
    <property type="entry name" value="Pectin_lyas_fold"/>
</dbReference>
<name>A0ABW8IVD1_9GAMM</name>
<dbReference type="EMBL" id="JADIKG010000012">
    <property type="protein sequence ID" value="MFK2873940.1"/>
    <property type="molecule type" value="Genomic_DNA"/>
</dbReference>
<sequence>MERRKFLSAIPVAVGGAIALSATDSSAQSAPTSTYVVNVTQFGAKVDGVTDDTAAVQSAVNSGASIVEFPAGTCVCGQVTVSTGMVICGAGSGDNTSGTGTVIQPNSPTAYVFLVNTQAAVTFNDLCFRSTGTPTDGAAIALEDTTVTMGVANTFSSVFNCRFDNVYIGVRAISASSFNITNCTFWSIPAGGYGIFLDNQYSKDQGDQCISGNTFLGAVTAIGIYWVGGGGTRIVDNKFLMSKAIWAQLANSTATPTAQFMIANNSIDANQNADSALPVQLICSSGTVPFQNIIVTGNIFVGYYAMDVMIQIIGLATAIVNKVMIIGNSFTNTGGSFSGGGMVVLDYVNQFLVADNLIIGPGSSSGVNIGANCTNGSVVANEIQGFAIPVVNNGGGTVRVRGISNSGAAANISDGGTIAHGLGATPTKVWVNGSVAAQTYQPFGITSTSFQVSVRNVAGASGSAATIYWQAEV</sequence>
<dbReference type="Proteomes" id="UP001620405">
    <property type="component" value="Unassembled WGS sequence"/>
</dbReference>
<gene>
    <name evidence="2" type="ORF">ISP13_10390</name>
</gene>
<evidence type="ECO:0000259" key="1">
    <source>
        <dbReference type="Pfam" id="PF12708"/>
    </source>
</evidence>
<organism evidence="2 3">
    <name type="scientific">Dyella lipolytica</name>
    <dbReference type="NCBI Taxonomy" id="1867835"/>
    <lineage>
        <taxon>Bacteria</taxon>
        <taxon>Pseudomonadati</taxon>
        <taxon>Pseudomonadota</taxon>
        <taxon>Gammaproteobacteria</taxon>
        <taxon>Lysobacterales</taxon>
        <taxon>Rhodanobacteraceae</taxon>
        <taxon>Dyella</taxon>
    </lineage>
</organism>
<dbReference type="InterPro" id="IPR011050">
    <property type="entry name" value="Pectin_lyase_fold/virulence"/>
</dbReference>
<comment type="caution">
    <text evidence="2">The sequence shown here is derived from an EMBL/GenBank/DDBJ whole genome shotgun (WGS) entry which is preliminary data.</text>
</comment>
<accession>A0ABW8IVD1</accession>
<proteinExistence type="predicted"/>
<evidence type="ECO:0000313" key="2">
    <source>
        <dbReference type="EMBL" id="MFK2873940.1"/>
    </source>
</evidence>
<dbReference type="InterPro" id="IPR024535">
    <property type="entry name" value="RHGA/B-epi-like_pectate_lyase"/>
</dbReference>